<accession>A0A1H7YQ88</accession>
<protein>
    <submittedName>
        <fullName evidence="1">Uncharacterized protein</fullName>
    </submittedName>
</protein>
<proteinExistence type="predicted"/>
<dbReference type="STRING" id="43775.SAMN04489760_11777"/>
<reference evidence="1 2" key="1">
    <citation type="submission" date="2016-10" db="EMBL/GenBank/DDBJ databases">
        <authorList>
            <person name="de Groot N.N."/>
        </authorList>
    </citation>
    <scope>NUCLEOTIDE SEQUENCE [LARGE SCALE GENOMIC DNA]</scope>
    <source>
        <strain evidence="1 2">DSM 8423</strain>
    </source>
</reference>
<evidence type="ECO:0000313" key="1">
    <source>
        <dbReference type="EMBL" id="SEM48412.1"/>
    </source>
</evidence>
<keyword evidence="2" id="KW-1185">Reference proteome</keyword>
<sequence length="86" mass="9936">MKITESLAQEINVRQACAALTVSSAGFYRWRSRQKSVPRENRRPAPPLALSKEEERTILVILHDERLVDMAPPEIYRKLLDEGIYL</sequence>
<evidence type="ECO:0000313" key="2">
    <source>
        <dbReference type="Proteomes" id="UP000198744"/>
    </source>
</evidence>
<name>A0A1H7YQ88_9BACT</name>
<dbReference type="AlphaFoldDB" id="A0A1H7YQ88"/>
<organism evidence="1 2">
    <name type="scientific">Syntrophus gentianae</name>
    <dbReference type="NCBI Taxonomy" id="43775"/>
    <lineage>
        <taxon>Bacteria</taxon>
        <taxon>Pseudomonadati</taxon>
        <taxon>Thermodesulfobacteriota</taxon>
        <taxon>Syntrophia</taxon>
        <taxon>Syntrophales</taxon>
        <taxon>Syntrophaceae</taxon>
        <taxon>Syntrophus</taxon>
    </lineage>
</organism>
<gene>
    <name evidence="1" type="ORF">SAMN04489760_11777</name>
</gene>
<dbReference type="EMBL" id="FOBS01000017">
    <property type="protein sequence ID" value="SEM48412.1"/>
    <property type="molecule type" value="Genomic_DNA"/>
</dbReference>
<dbReference type="Proteomes" id="UP000198744">
    <property type="component" value="Unassembled WGS sequence"/>
</dbReference>